<dbReference type="PANTHER" id="PTHR42978:SF4">
    <property type="entry name" value="METALLO-BETA-LACTAMASE DOMAIN-CONTAINING PROTEIN"/>
    <property type="match status" value="1"/>
</dbReference>
<dbReference type="InterPro" id="IPR036866">
    <property type="entry name" value="RibonucZ/Hydroxyglut_hydro"/>
</dbReference>
<feature type="domain" description="Metallo-beta-lactamase" evidence="5">
    <location>
        <begin position="12"/>
        <end position="38"/>
    </location>
</feature>
<dbReference type="GO" id="GO:0016787">
    <property type="term" value="F:hydrolase activity"/>
    <property type="evidence" value="ECO:0007669"/>
    <property type="project" value="UniProtKB-KW"/>
</dbReference>
<proteinExistence type="inferred from homology"/>
<dbReference type="EMBL" id="AMGV01000006">
    <property type="protein sequence ID" value="KEF56016.1"/>
    <property type="molecule type" value="Genomic_DNA"/>
</dbReference>
<evidence type="ECO:0000256" key="2">
    <source>
        <dbReference type="ARBA" id="ARBA00022723"/>
    </source>
</evidence>
<keyword evidence="2" id="KW-0479">Metal-binding</keyword>
<keyword evidence="7" id="KW-1185">Reference proteome</keyword>
<dbReference type="Gene3D" id="3.60.15.10">
    <property type="entry name" value="Ribonuclease Z/Hydroxyacylglutathione hydrolase-like"/>
    <property type="match status" value="1"/>
</dbReference>
<dbReference type="OrthoDB" id="10250730at2759"/>
<accession>A0A072P830</accession>
<keyword evidence="3" id="KW-0378">Hydrolase</keyword>
<evidence type="ECO:0000313" key="6">
    <source>
        <dbReference type="EMBL" id="KEF56016.1"/>
    </source>
</evidence>
<evidence type="ECO:0000259" key="5">
    <source>
        <dbReference type="Pfam" id="PF00753"/>
    </source>
</evidence>
<dbReference type="SUPFAM" id="SSF56281">
    <property type="entry name" value="Metallo-hydrolase/oxidoreductase"/>
    <property type="match status" value="1"/>
</dbReference>
<dbReference type="AlphaFoldDB" id="A0A072P830"/>
<dbReference type="PANTHER" id="PTHR42978">
    <property type="entry name" value="QUORUM-QUENCHING LACTONASE YTNP-RELATED-RELATED"/>
    <property type="match status" value="1"/>
</dbReference>
<evidence type="ECO:0000256" key="1">
    <source>
        <dbReference type="ARBA" id="ARBA00007749"/>
    </source>
</evidence>
<evidence type="ECO:0000256" key="4">
    <source>
        <dbReference type="ARBA" id="ARBA00022833"/>
    </source>
</evidence>
<keyword evidence="4" id="KW-0862">Zinc</keyword>
<dbReference type="HOGENOM" id="CLU_030571_1_1_1"/>
<dbReference type="VEuPathDB" id="FungiDB:A1O9_07596"/>
<organism evidence="6 7">
    <name type="scientific">Exophiala aquamarina CBS 119918</name>
    <dbReference type="NCBI Taxonomy" id="1182545"/>
    <lineage>
        <taxon>Eukaryota</taxon>
        <taxon>Fungi</taxon>
        <taxon>Dikarya</taxon>
        <taxon>Ascomycota</taxon>
        <taxon>Pezizomycotina</taxon>
        <taxon>Eurotiomycetes</taxon>
        <taxon>Chaetothyriomycetidae</taxon>
        <taxon>Chaetothyriales</taxon>
        <taxon>Herpotrichiellaceae</taxon>
        <taxon>Exophiala</taxon>
    </lineage>
</organism>
<protein>
    <recommendedName>
        <fullName evidence="5">Metallo-beta-lactamase domain-containing protein</fullName>
    </recommendedName>
</protein>
<dbReference type="Pfam" id="PF00753">
    <property type="entry name" value="Lactamase_B"/>
    <property type="match status" value="1"/>
</dbReference>
<dbReference type="RefSeq" id="XP_013258606.1">
    <property type="nucleotide sequence ID" value="XM_013403152.1"/>
</dbReference>
<evidence type="ECO:0000256" key="3">
    <source>
        <dbReference type="ARBA" id="ARBA00022801"/>
    </source>
</evidence>
<dbReference type="Proteomes" id="UP000027920">
    <property type="component" value="Unassembled WGS sequence"/>
</dbReference>
<dbReference type="InterPro" id="IPR051013">
    <property type="entry name" value="MBL_superfamily_lactonases"/>
</dbReference>
<dbReference type="GO" id="GO:0046872">
    <property type="term" value="F:metal ion binding"/>
    <property type="evidence" value="ECO:0007669"/>
    <property type="project" value="UniProtKB-KW"/>
</dbReference>
<name>A0A072P830_9EURO</name>
<gene>
    <name evidence="6" type="ORF">A1O9_07596</name>
</gene>
<reference evidence="6 7" key="1">
    <citation type="submission" date="2013-03" db="EMBL/GenBank/DDBJ databases">
        <title>The Genome Sequence of Exophiala aquamarina CBS 119918.</title>
        <authorList>
            <consortium name="The Broad Institute Genomics Platform"/>
            <person name="Cuomo C."/>
            <person name="de Hoog S."/>
            <person name="Gorbushina A."/>
            <person name="Walker B."/>
            <person name="Young S.K."/>
            <person name="Zeng Q."/>
            <person name="Gargeya S."/>
            <person name="Fitzgerald M."/>
            <person name="Haas B."/>
            <person name="Abouelleil A."/>
            <person name="Allen A.W."/>
            <person name="Alvarado L."/>
            <person name="Arachchi H.M."/>
            <person name="Berlin A.M."/>
            <person name="Chapman S.B."/>
            <person name="Gainer-Dewar J."/>
            <person name="Goldberg J."/>
            <person name="Griggs A."/>
            <person name="Gujja S."/>
            <person name="Hansen M."/>
            <person name="Howarth C."/>
            <person name="Imamovic A."/>
            <person name="Ireland A."/>
            <person name="Larimer J."/>
            <person name="McCowan C."/>
            <person name="Murphy C."/>
            <person name="Pearson M."/>
            <person name="Poon T.W."/>
            <person name="Priest M."/>
            <person name="Roberts A."/>
            <person name="Saif S."/>
            <person name="Shea T."/>
            <person name="Sisk P."/>
            <person name="Sykes S."/>
            <person name="Wortman J."/>
            <person name="Nusbaum C."/>
            <person name="Birren B."/>
        </authorList>
    </citation>
    <scope>NUCLEOTIDE SEQUENCE [LARGE SCALE GENOMIC DNA]</scope>
    <source>
        <strain evidence="6 7">CBS 119918</strain>
    </source>
</reference>
<comment type="similarity">
    <text evidence="1">Belongs to the metallo-beta-lactamase superfamily.</text>
</comment>
<dbReference type="InterPro" id="IPR001279">
    <property type="entry name" value="Metallo-B-lactamas"/>
</dbReference>
<sequence>MSCIGPGRSLVEQLLSTGVKAEDVDTVFFSHAHFDHCRPIADEFPRAHAYFGPGTEQECEGKMEPHNTDPSISHKYDPRIFDRDVSKERWSELEGPWVKFGAFDKAMDIFGNGAFWIIQAPGHMPGNLCAAARTEGENLIGRADFSCRALIDGTFDIAVTILADGTKRCIHQDIPAAAETIAKMREMERSHAFHIALAHDATWMMAEKKDTTLFSMLDEGFRVNIDAHISTGKPF</sequence>
<dbReference type="GeneID" id="25282510"/>
<evidence type="ECO:0000313" key="7">
    <source>
        <dbReference type="Proteomes" id="UP000027920"/>
    </source>
</evidence>
<comment type="caution">
    <text evidence="6">The sequence shown here is derived from an EMBL/GenBank/DDBJ whole genome shotgun (WGS) entry which is preliminary data.</text>
</comment>
<dbReference type="STRING" id="1182545.A0A072P830"/>